<dbReference type="Gene3D" id="3.30.750.44">
    <property type="match status" value="1"/>
</dbReference>
<dbReference type="FunFam" id="2.30.42.10:FF:000063">
    <property type="entry name" value="Peptidase, S41 family"/>
    <property type="match status" value="1"/>
</dbReference>
<organism evidence="8 9">
    <name type="scientific">Ralstonia solanacearum (strain UW551)</name>
    <dbReference type="NCBI Taxonomy" id="342110"/>
    <lineage>
        <taxon>Bacteria</taxon>
        <taxon>Pseudomonadati</taxon>
        <taxon>Pseudomonadota</taxon>
        <taxon>Betaproteobacteria</taxon>
        <taxon>Burkholderiales</taxon>
        <taxon>Burkholderiaceae</taxon>
        <taxon>Ralstonia</taxon>
        <taxon>Ralstonia solanacearum species complex</taxon>
    </lineage>
</organism>
<feature type="region of interest" description="Disordered" evidence="6">
    <location>
        <begin position="386"/>
        <end position="405"/>
    </location>
</feature>
<keyword evidence="4 5" id="KW-0720">Serine protease</keyword>
<dbReference type="AlphaFoldDB" id="A0AB33VFM1"/>
<evidence type="ECO:0000256" key="2">
    <source>
        <dbReference type="ARBA" id="ARBA00022670"/>
    </source>
</evidence>
<dbReference type="InterPro" id="IPR036034">
    <property type="entry name" value="PDZ_sf"/>
</dbReference>
<comment type="similarity">
    <text evidence="1 5">Belongs to the peptidase S41A family.</text>
</comment>
<dbReference type="CDD" id="cd06782">
    <property type="entry name" value="cpPDZ_CPP-like"/>
    <property type="match status" value="1"/>
</dbReference>
<dbReference type="EMBL" id="AAKL01000012">
    <property type="protein sequence ID" value="EAP73585.1"/>
    <property type="molecule type" value="Genomic_DNA"/>
</dbReference>
<feature type="region of interest" description="Disordered" evidence="6">
    <location>
        <begin position="414"/>
        <end position="468"/>
    </location>
</feature>
<gene>
    <name evidence="8" type="ORF">RRSL_03309</name>
</gene>
<dbReference type="Proteomes" id="UP000005933">
    <property type="component" value="Unassembled WGS sequence"/>
</dbReference>
<dbReference type="InterPro" id="IPR004447">
    <property type="entry name" value="Peptidase_S41A"/>
</dbReference>
<dbReference type="SMART" id="SM00228">
    <property type="entry name" value="PDZ"/>
    <property type="match status" value="1"/>
</dbReference>
<evidence type="ECO:0000313" key="8">
    <source>
        <dbReference type="EMBL" id="EAP73585.1"/>
    </source>
</evidence>
<dbReference type="Pfam" id="PF03572">
    <property type="entry name" value="Peptidase_S41"/>
    <property type="match status" value="1"/>
</dbReference>
<dbReference type="InterPro" id="IPR029045">
    <property type="entry name" value="ClpP/crotonase-like_dom_sf"/>
</dbReference>
<dbReference type="CDD" id="cd07560">
    <property type="entry name" value="Peptidase_S41_CPP"/>
    <property type="match status" value="1"/>
</dbReference>
<evidence type="ECO:0000256" key="3">
    <source>
        <dbReference type="ARBA" id="ARBA00022801"/>
    </source>
</evidence>
<dbReference type="PROSITE" id="PS50106">
    <property type="entry name" value="PDZ"/>
    <property type="match status" value="1"/>
</dbReference>
<comment type="caution">
    <text evidence="8">The sequence shown here is derived from an EMBL/GenBank/DDBJ whole genome shotgun (WGS) entry which is preliminary data.</text>
</comment>
<dbReference type="SUPFAM" id="SSF50156">
    <property type="entry name" value="PDZ domain-like"/>
    <property type="match status" value="1"/>
</dbReference>
<dbReference type="InterPro" id="IPR001478">
    <property type="entry name" value="PDZ"/>
</dbReference>
<name>A0AB33VFM1_RALSU</name>
<protein>
    <submittedName>
        <fullName evidence="8">Carboxy-terminal processing protease</fullName>
        <ecNumber evidence="8">3.4.21.102</ecNumber>
    </submittedName>
</protein>
<evidence type="ECO:0000256" key="5">
    <source>
        <dbReference type="RuleBase" id="RU004404"/>
    </source>
</evidence>
<proteinExistence type="inferred from homology"/>
<dbReference type="PANTHER" id="PTHR32060:SF30">
    <property type="entry name" value="CARBOXY-TERMINAL PROCESSING PROTEASE CTPA"/>
    <property type="match status" value="1"/>
</dbReference>
<dbReference type="SMART" id="SM00245">
    <property type="entry name" value="TSPc"/>
    <property type="match status" value="1"/>
</dbReference>
<keyword evidence="3 5" id="KW-0378">Hydrolase</keyword>
<dbReference type="NCBIfam" id="TIGR00225">
    <property type="entry name" value="prc"/>
    <property type="match status" value="1"/>
</dbReference>
<keyword evidence="2 5" id="KW-0645">Protease</keyword>
<feature type="compositionally biased region" description="Basic and acidic residues" evidence="6">
    <location>
        <begin position="414"/>
        <end position="464"/>
    </location>
</feature>
<reference evidence="8 9" key="1">
    <citation type="journal article" date="2006" name="Mol. Plant Microbe Interact.">
        <title>Identification of open reading frames unique to a select agent: Ralstonia solanacearum race 3 biovar 2.</title>
        <authorList>
            <person name="Gabriel D.W."/>
            <person name="Allen C."/>
            <person name="Schell M."/>
            <person name="Denny T.P."/>
            <person name="Greenberg J.T."/>
            <person name="Duan Y.P."/>
            <person name="Flores-Cruz Z."/>
            <person name="Huang Q."/>
            <person name="Clifford J.M."/>
            <person name="Presting G."/>
            <person name="Gonzalez E.T."/>
            <person name="Reddy J."/>
            <person name="Elphinstone J."/>
            <person name="Swanson J."/>
            <person name="Yao J."/>
            <person name="Mulholland V."/>
            <person name="Liu L."/>
            <person name="Farmerie W."/>
            <person name="Patnaikuni M."/>
            <person name="Balogh B."/>
            <person name="Norman D."/>
            <person name="Alvarez A."/>
            <person name="Castillo J.A."/>
            <person name="Jones J."/>
            <person name="Saddler G."/>
            <person name="Walunas T."/>
            <person name="Zhukov A."/>
            <person name="Mikhailova N."/>
        </authorList>
    </citation>
    <scope>NUCLEOTIDE SEQUENCE [LARGE SCALE GENOMIC DNA]</scope>
    <source>
        <strain evidence="8 9">UW551</strain>
    </source>
</reference>
<dbReference type="Pfam" id="PF13180">
    <property type="entry name" value="PDZ_2"/>
    <property type="match status" value="1"/>
</dbReference>
<dbReference type="GO" id="GO:0004252">
    <property type="term" value="F:serine-type endopeptidase activity"/>
    <property type="evidence" value="ECO:0007669"/>
    <property type="project" value="UniProtKB-EC"/>
</dbReference>
<dbReference type="FunFam" id="3.30.750.44:FF:000001">
    <property type="entry name" value="S41 family peptidase"/>
    <property type="match status" value="1"/>
</dbReference>
<accession>A0AB33VFM1</accession>
<dbReference type="GO" id="GO:0030288">
    <property type="term" value="C:outer membrane-bounded periplasmic space"/>
    <property type="evidence" value="ECO:0007669"/>
    <property type="project" value="TreeGrafter"/>
</dbReference>
<evidence type="ECO:0000256" key="1">
    <source>
        <dbReference type="ARBA" id="ARBA00009179"/>
    </source>
</evidence>
<feature type="region of interest" description="Disordered" evidence="6">
    <location>
        <begin position="498"/>
        <end position="552"/>
    </location>
</feature>
<evidence type="ECO:0000256" key="6">
    <source>
        <dbReference type="SAM" id="MobiDB-lite"/>
    </source>
</evidence>
<evidence type="ECO:0000259" key="7">
    <source>
        <dbReference type="PROSITE" id="PS50106"/>
    </source>
</evidence>
<dbReference type="Pfam" id="PF22694">
    <property type="entry name" value="CtpB_N-like"/>
    <property type="match status" value="1"/>
</dbReference>
<evidence type="ECO:0000256" key="4">
    <source>
        <dbReference type="ARBA" id="ARBA00022825"/>
    </source>
</evidence>
<dbReference type="InterPro" id="IPR005151">
    <property type="entry name" value="Tail-specific_protease"/>
</dbReference>
<dbReference type="InterPro" id="IPR055210">
    <property type="entry name" value="CtpA/B_N"/>
</dbReference>
<dbReference type="Gene3D" id="3.90.226.10">
    <property type="entry name" value="2-enoyl-CoA Hydratase, Chain A, domain 1"/>
    <property type="match status" value="1"/>
</dbReference>
<dbReference type="Gene3D" id="2.30.42.10">
    <property type="match status" value="1"/>
</dbReference>
<dbReference type="GO" id="GO:0006508">
    <property type="term" value="P:proteolysis"/>
    <property type="evidence" value="ECO:0007669"/>
    <property type="project" value="UniProtKB-KW"/>
</dbReference>
<dbReference type="EC" id="3.4.21.102" evidence="8"/>
<dbReference type="SUPFAM" id="SSF52096">
    <property type="entry name" value="ClpP/crotonase"/>
    <property type="match status" value="1"/>
</dbReference>
<sequence>MFIYFYCPNVRPRLMRTSLKNISLIAIGLVTGVLATLQLSATAQNATVGPLPLEKLRLMADIFGQIKREYVEPVDDDKLLTEAIKGMVASLDPHSAYLDKKDFQELQEGTQGRFAGLGIEISQEEGLVKVINPIEDTPAFRAGVQPGDLITRIDDKPVRGMPLEQAVKRMRGAPGTKVTLTIYRKKEERTFPLTITRAEIQVQSVKAKLLGDGIAWVRITSFQERTVPDLAKKLNDLARQDAHLKGVILDLRNNGGGVLQAAVGVSAAFLPPDVTVVSTNGQVPDAKRVYKANFANYRLSNFDTDPLVNLDPEFKTVPIVVLTNAYTASASEIVAGALQDHHRAKTMGKTTFGKGSVQTVRPLSNDTGIKLTIAYYYTPSGKSIQAKGIRPDVPVDQTPEGDPDDALITREIDTERHLHNKQESEEPEMTDREKRRIEELRRLEEENAKKTPEQREKERNKKPIEFGSTDDFMLQQAIAELKGQPVKRSKSVLEAVAAAPDKVLKSPAAKESSAPAKLLKGKTAPASEPAAPNPPSGPASGVIPAPEPTGAR</sequence>
<evidence type="ECO:0000313" key="9">
    <source>
        <dbReference type="Proteomes" id="UP000005933"/>
    </source>
</evidence>
<feature type="compositionally biased region" description="Low complexity" evidence="6">
    <location>
        <begin position="505"/>
        <end position="530"/>
    </location>
</feature>
<dbReference type="PANTHER" id="PTHR32060">
    <property type="entry name" value="TAIL-SPECIFIC PROTEASE"/>
    <property type="match status" value="1"/>
</dbReference>
<feature type="domain" description="PDZ" evidence="7">
    <location>
        <begin position="103"/>
        <end position="185"/>
    </location>
</feature>
<dbReference type="GO" id="GO:0007165">
    <property type="term" value="P:signal transduction"/>
    <property type="evidence" value="ECO:0007669"/>
    <property type="project" value="TreeGrafter"/>
</dbReference>